<gene>
    <name evidence="3" type="ORF">B0I71DRAFT_14490</name>
    <name evidence="2" type="ORF">YALI1_E08198g</name>
</gene>
<dbReference type="OMA" id="DHHWDEM"/>
<feature type="compositionally biased region" description="Basic and acidic residues" evidence="1">
    <location>
        <begin position="17"/>
        <end position="28"/>
    </location>
</feature>
<proteinExistence type="predicted"/>
<feature type="region of interest" description="Disordered" evidence="1">
    <location>
        <begin position="321"/>
        <end position="361"/>
    </location>
</feature>
<evidence type="ECO:0000313" key="4">
    <source>
        <dbReference type="Proteomes" id="UP000182444"/>
    </source>
</evidence>
<dbReference type="SMR" id="A0A1D8NHF0"/>
<feature type="compositionally biased region" description="Polar residues" evidence="1">
    <location>
        <begin position="37"/>
        <end position="47"/>
    </location>
</feature>
<reference evidence="2 4" key="1">
    <citation type="journal article" date="2016" name="PLoS ONE">
        <title>Sequence Assembly of Yarrowia lipolytica Strain W29/CLIB89 Shows Transposable Element Diversity.</title>
        <authorList>
            <person name="Magnan C."/>
            <person name="Yu J."/>
            <person name="Chang I."/>
            <person name="Jahn E."/>
            <person name="Kanomata Y."/>
            <person name="Wu J."/>
            <person name="Zeller M."/>
            <person name="Oakes M."/>
            <person name="Baldi P."/>
            <person name="Sandmeyer S."/>
        </authorList>
    </citation>
    <scope>NUCLEOTIDE SEQUENCE [LARGE SCALE GENOMIC DNA]</scope>
    <source>
        <strain evidence="2">CLIB89</strain>
        <strain evidence="4">CLIB89(W29)</strain>
    </source>
</reference>
<name>A0A1D8NHF0_YARLL</name>
<dbReference type="EMBL" id="CP017557">
    <property type="protein sequence ID" value="AOW05057.1"/>
    <property type="molecule type" value="Genomic_DNA"/>
</dbReference>
<protein>
    <recommendedName>
        <fullName evidence="6">Peroxin 20</fullName>
    </recommendedName>
</protein>
<dbReference type="VEuPathDB" id="FungiDB:YALI1_E08198g"/>
<accession>A0A1D8NHF0</accession>
<dbReference type="Proteomes" id="UP000182444">
    <property type="component" value="Chromosome 1E"/>
</dbReference>
<feature type="region of interest" description="Disordered" evidence="1">
    <location>
        <begin position="65"/>
        <end position="101"/>
    </location>
</feature>
<feature type="compositionally biased region" description="Low complexity" evidence="1">
    <location>
        <begin position="71"/>
        <end position="92"/>
    </location>
</feature>
<feature type="compositionally biased region" description="Basic and acidic residues" evidence="1">
    <location>
        <begin position="340"/>
        <end position="361"/>
    </location>
</feature>
<dbReference type="GeneID" id="2912001"/>
<dbReference type="Proteomes" id="UP000256601">
    <property type="component" value="Unassembled WGS sequence"/>
</dbReference>
<evidence type="ECO:0000313" key="2">
    <source>
        <dbReference type="EMBL" id="AOW05057.1"/>
    </source>
</evidence>
<organism evidence="2 4">
    <name type="scientific">Yarrowia lipolytica</name>
    <name type="common">Candida lipolytica</name>
    <dbReference type="NCBI Taxonomy" id="4952"/>
    <lineage>
        <taxon>Eukaryota</taxon>
        <taxon>Fungi</taxon>
        <taxon>Dikarya</taxon>
        <taxon>Ascomycota</taxon>
        <taxon>Saccharomycotina</taxon>
        <taxon>Dipodascomycetes</taxon>
        <taxon>Dipodascales</taxon>
        <taxon>Dipodascales incertae sedis</taxon>
        <taxon>Yarrowia</taxon>
    </lineage>
</organism>
<dbReference type="VEuPathDB" id="FungiDB:YALI0_E06831g"/>
<feature type="compositionally biased region" description="Polar residues" evidence="1">
    <location>
        <begin position="1"/>
        <end position="15"/>
    </location>
</feature>
<reference evidence="3 5" key="2">
    <citation type="submission" date="2018-07" db="EMBL/GenBank/DDBJ databases">
        <title>Draft Genome Assemblies for Five Robust Yarrowia lipolytica Strains Exhibiting High Lipid Production and Pentose Sugar Utilization and Sugar Alcohol Secretion from Undetoxified Lignocellulosic Biomass Hydrolysates.</title>
        <authorList>
            <consortium name="DOE Joint Genome Institute"/>
            <person name="Walker C."/>
            <person name="Ryu S."/>
            <person name="Na H."/>
            <person name="Zane M."/>
            <person name="LaButti K."/>
            <person name="Lipzen A."/>
            <person name="Haridas S."/>
            <person name="Barry K."/>
            <person name="Grigoriev I.V."/>
            <person name="Quarterman J."/>
            <person name="Slininger P."/>
            <person name="Dien B."/>
            <person name="Trinh C.T."/>
        </authorList>
    </citation>
    <scope>NUCLEOTIDE SEQUENCE [LARGE SCALE GENOMIC DNA]</scope>
    <source>
        <strain evidence="3 5">YB392</strain>
    </source>
</reference>
<evidence type="ECO:0000313" key="3">
    <source>
        <dbReference type="EMBL" id="RDW27799.1"/>
    </source>
</evidence>
<dbReference type="KEGG" id="yli:2912001"/>
<feature type="compositionally biased region" description="Polar residues" evidence="1">
    <location>
        <begin position="323"/>
        <end position="336"/>
    </location>
</feature>
<evidence type="ECO:0008006" key="6">
    <source>
        <dbReference type="Google" id="ProtNLM"/>
    </source>
</evidence>
<dbReference type="AlphaFoldDB" id="A0A1D8NHF0"/>
<evidence type="ECO:0000256" key="1">
    <source>
        <dbReference type="SAM" id="MobiDB-lite"/>
    </source>
</evidence>
<feature type="region of interest" description="Disordered" evidence="1">
    <location>
        <begin position="1"/>
        <end position="47"/>
    </location>
</feature>
<evidence type="ECO:0000313" key="5">
    <source>
        <dbReference type="Proteomes" id="UP000256601"/>
    </source>
</evidence>
<dbReference type="eggNOG" id="ENOG502S3XI">
    <property type="taxonomic scope" value="Eukaryota"/>
</dbReference>
<sequence length="417" mass="46580">MASCGPSNALQNLSKHASADRSLQHDRMAPGGAPGAQRQQFRSQTQGGQLNNEFQQFAQAGPAHNSFEQSQMGPHFGQQHFGQPHQPQMGQHAPMAHGQQSDWAQSFSQLNLGPQTGPQHTQQSNWGQDFMRQSPQSHQVQPQMANGVMGSMSGMSSFGPMYSNSQLMNSTYGLQTEHQQTHKTETKSSQDAAFEAAFGAVEESITKTSDKGKEVEKDPMEQTYRYDQADALNRQAEHISDNISREEVDIKTDENGEFASIARQIASSLEEADKSKFEKSTFMNLMRRIGNHEVTLDGDKLVNKEGEDIREEVRDELLREGASQENGFQSEAQQTAPLPVHHEAPPPEQIHPHTETGDKQLEDPMVYIEQEAARRAAESGRTVEEEKLNFYSPFEYAQKLGPQGVAKQSNWEEDYDF</sequence>
<dbReference type="Gene3D" id="6.10.280.230">
    <property type="match status" value="1"/>
</dbReference>
<dbReference type="EMBL" id="KZ857328">
    <property type="protein sequence ID" value="RDW27799.1"/>
    <property type="molecule type" value="Genomic_DNA"/>
</dbReference>